<dbReference type="OrthoDB" id="4205932at2759"/>
<dbReference type="Gene3D" id="3.30.40.10">
    <property type="entry name" value="Zinc/RING finger domain, C3HC4 (zinc finger)"/>
    <property type="match status" value="1"/>
</dbReference>
<reference evidence="2" key="1">
    <citation type="journal article" date="2015" name="PLoS Genet.">
        <title>The dynamic genome and transcriptome of the human fungal pathogen Blastomyces and close relative Emmonsia.</title>
        <authorList>
            <person name="Munoz J.F."/>
            <person name="Gauthier G.M."/>
            <person name="Desjardins C.A."/>
            <person name="Gallo J.E."/>
            <person name="Holder J."/>
            <person name="Sullivan T.D."/>
            <person name="Marty A.J."/>
            <person name="Carmen J.C."/>
            <person name="Chen Z."/>
            <person name="Ding L."/>
            <person name="Gujja S."/>
            <person name="Magrini V."/>
            <person name="Misas E."/>
            <person name="Mitreva M."/>
            <person name="Priest M."/>
            <person name="Saif S."/>
            <person name="Whiston E.A."/>
            <person name="Young S."/>
            <person name="Zeng Q."/>
            <person name="Goldman W.E."/>
            <person name="Mardis E.R."/>
            <person name="Taylor J.W."/>
            <person name="McEwen J.G."/>
            <person name="Clay O.K."/>
            <person name="Klein B.S."/>
            <person name="Cuomo C.A."/>
        </authorList>
    </citation>
    <scope>NUCLEOTIDE SEQUENCE [LARGE SCALE GENOMIC DNA]</scope>
    <source>
        <strain evidence="2">SLH14081</strain>
    </source>
</reference>
<dbReference type="SUPFAM" id="SSF57850">
    <property type="entry name" value="RING/U-box"/>
    <property type="match status" value="1"/>
</dbReference>
<dbReference type="STRING" id="559298.A0A179UHW9"/>
<dbReference type="AlphaFoldDB" id="A0A179UHW9"/>
<dbReference type="EMBL" id="GG657453">
    <property type="protein sequence ID" value="OAT07646.1"/>
    <property type="molecule type" value="Genomic_DNA"/>
</dbReference>
<organism evidence="1 2">
    <name type="scientific">Blastomyces gilchristii (strain SLH14081)</name>
    <name type="common">Blastomyces dermatitidis</name>
    <dbReference type="NCBI Taxonomy" id="559298"/>
    <lineage>
        <taxon>Eukaryota</taxon>
        <taxon>Fungi</taxon>
        <taxon>Dikarya</taxon>
        <taxon>Ascomycota</taxon>
        <taxon>Pezizomycotina</taxon>
        <taxon>Eurotiomycetes</taxon>
        <taxon>Eurotiomycetidae</taxon>
        <taxon>Onygenales</taxon>
        <taxon>Ajellomycetaceae</taxon>
        <taxon>Blastomyces</taxon>
    </lineage>
</organism>
<dbReference type="Proteomes" id="UP000002038">
    <property type="component" value="Unassembled WGS sequence"/>
</dbReference>
<dbReference type="KEGG" id="bgh:BDBG_03688"/>
<name>A0A179UHW9_BLAGS</name>
<dbReference type="InterPro" id="IPR013083">
    <property type="entry name" value="Znf_RING/FYVE/PHD"/>
</dbReference>
<accession>A0A179UHW9</accession>
<protein>
    <recommendedName>
        <fullName evidence="3">RING-type domain-containing protein</fullName>
    </recommendedName>
</protein>
<gene>
    <name evidence="1" type="ORF">BDBG_03688</name>
</gene>
<proteinExistence type="predicted"/>
<dbReference type="RefSeq" id="XP_002625629.1">
    <property type="nucleotide sequence ID" value="XM_002625583.2"/>
</dbReference>
<keyword evidence="2" id="KW-1185">Reference proteome</keyword>
<evidence type="ECO:0000313" key="2">
    <source>
        <dbReference type="Proteomes" id="UP000002038"/>
    </source>
</evidence>
<dbReference type="VEuPathDB" id="FungiDB:BDBG_03688"/>
<evidence type="ECO:0008006" key="3">
    <source>
        <dbReference type="Google" id="ProtNLM"/>
    </source>
</evidence>
<evidence type="ECO:0000313" key="1">
    <source>
        <dbReference type="EMBL" id="OAT07646.1"/>
    </source>
</evidence>
<dbReference type="GeneID" id="8509778"/>
<sequence>MSTVDDFLQQMSDYLQGAADSEATNTSCGICSGPFFLPFHWSPESPHSFCLECLWNSFAGFDSEVILACPLCRCEVVQPFYNWEVHNYMELHGIQPEQPPVEQQKLLIAFLFIRISSVDDEVMWDVDLREERMQTRSGSPITVAAGEPGIPAILLAAMTATIGVYKSLEDLPNRRPEDRWITALLNLRDQIPMEIFRSRMQGIRFVADVIQLTLEDYMPGYQSW</sequence>